<dbReference type="InterPro" id="IPR000374">
    <property type="entry name" value="PC_trans"/>
</dbReference>
<evidence type="ECO:0000256" key="16">
    <source>
        <dbReference type="ARBA" id="ARBA00023209"/>
    </source>
</evidence>
<evidence type="ECO:0000256" key="7">
    <source>
        <dbReference type="ARBA" id="ARBA00019373"/>
    </source>
</evidence>
<feature type="transmembrane region" description="Helical" evidence="19">
    <location>
        <begin position="5"/>
        <end position="22"/>
    </location>
</feature>
<keyword evidence="13 19" id="KW-1133">Transmembrane helix</keyword>
<evidence type="ECO:0000256" key="5">
    <source>
        <dbReference type="ARBA" id="ARBA00010185"/>
    </source>
</evidence>
<evidence type="ECO:0000256" key="2">
    <source>
        <dbReference type="ARBA" id="ARBA00004651"/>
    </source>
</evidence>
<evidence type="ECO:0000256" key="17">
    <source>
        <dbReference type="ARBA" id="ARBA00023264"/>
    </source>
</evidence>
<feature type="transmembrane region" description="Helical" evidence="19">
    <location>
        <begin position="110"/>
        <end position="130"/>
    </location>
</feature>
<keyword evidence="10 18" id="KW-0808">Transferase</keyword>
<dbReference type="GO" id="GO:0004605">
    <property type="term" value="F:phosphatidate cytidylyltransferase activity"/>
    <property type="evidence" value="ECO:0007669"/>
    <property type="project" value="UniProtKB-EC"/>
</dbReference>
<evidence type="ECO:0000256" key="11">
    <source>
        <dbReference type="ARBA" id="ARBA00022692"/>
    </source>
</evidence>
<comment type="subcellular location">
    <subcellularLocation>
        <location evidence="2">Cell membrane</location>
        <topology evidence="2">Multi-pass membrane protein</topology>
    </subcellularLocation>
</comment>
<evidence type="ECO:0000256" key="14">
    <source>
        <dbReference type="ARBA" id="ARBA00023098"/>
    </source>
</evidence>
<dbReference type="Proteomes" id="UP000885779">
    <property type="component" value="Unassembled WGS sequence"/>
</dbReference>
<evidence type="ECO:0000256" key="13">
    <source>
        <dbReference type="ARBA" id="ARBA00022989"/>
    </source>
</evidence>
<evidence type="ECO:0000256" key="18">
    <source>
        <dbReference type="RuleBase" id="RU003938"/>
    </source>
</evidence>
<dbReference type="GO" id="GO:0005886">
    <property type="term" value="C:plasma membrane"/>
    <property type="evidence" value="ECO:0007669"/>
    <property type="project" value="UniProtKB-SubCell"/>
</dbReference>
<feature type="transmembrane region" description="Helical" evidence="19">
    <location>
        <begin position="253"/>
        <end position="273"/>
    </location>
</feature>
<dbReference type="PROSITE" id="PS01315">
    <property type="entry name" value="CDS"/>
    <property type="match status" value="1"/>
</dbReference>
<dbReference type="PANTHER" id="PTHR46382:SF1">
    <property type="entry name" value="PHOSPHATIDATE CYTIDYLYLTRANSFERASE"/>
    <property type="match status" value="1"/>
</dbReference>
<comment type="pathway">
    <text evidence="3 18">Phospholipid metabolism; CDP-diacylglycerol biosynthesis; CDP-diacylglycerol from sn-glycerol 3-phosphate: step 3/3.</text>
</comment>
<reference evidence="20" key="1">
    <citation type="journal article" date="2020" name="mSystems">
        <title>Genome- and Community-Level Interaction Insights into Carbon Utilization and Element Cycling Functions of Hydrothermarchaeota in Hydrothermal Sediment.</title>
        <authorList>
            <person name="Zhou Z."/>
            <person name="Liu Y."/>
            <person name="Xu W."/>
            <person name="Pan J."/>
            <person name="Luo Z.H."/>
            <person name="Li M."/>
        </authorList>
    </citation>
    <scope>NUCLEOTIDE SEQUENCE [LARGE SCALE GENOMIC DNA]</scope>
    <source>
        <strain evidence="20">HyVt-577</strain>
    </source>
</reference>
<comment type="similarity">
    <text evidence="5 18">Belongs to the CDS family.</text>
</comment>
<evidence type="ECO:0000256" key="8">
    <source>
        <dbReference type="ARBA" id="ARBA00022475"/>
    </source>
</evidence>
<keyword evidence="17" id="KW-1208">Phospholipid metabolism</keyword>
<comment type="catalytic activity">
    <reaction evidence="1 18">
        <text>a 1,2-diacyl-sn-glycero-3-phosphate + CTP + H(+) = a CDP-1,2-diacyl-sn-glycerol + diphosphate</text>
        <dbReference type="Rhea" id="RHEA:16229"/>
        <dbReference type="ChEBI" id="CHEBI:15378"/>
        <dbReference type="ChEBI" id="CHEBI:33019"/>
        <dbReference type="ChEBI" id="CHEBI:37563"/>
        <dbReference type="ChEBI" id="CHEBI:58332"/>
        <dbReference type="ChEBI" id="CHEBI:58608"/>
        <dbReference type="EC" id="2.7.7.41"/>
    </reaction>
</comment>
<evidence type="ECO:0000256" key="19">
    <source>
        <dbReference type="SAM" id="Phobius"/>
    </source>
</evidence>
<dbReference type="EC" id="2.7.7.41" evidence="6 18"/>
<keyword evidence="11 18" id="KW-0812">Transmembrane</keyword>
<evidence type="ECO:0000256" key="10">
    <source>
        <dbReference type="ARBA" id="ARBA00022679"/>
    </source>
</evidence>
<organism evidence="20">
    <name type="scientific">Caldithrix abyssi</name>
    <dbReference type="NCBI Taxonomy" id="187145"/>
    <lineage>
        <taxon>Bacteria</taxon>
        <taxon>Pseudomonadati</taxon>
        <taxon>Calditrichota</taxon>
        <taxon>Calditrichia</taxon>
        <taxon>Calditrichales</taxon>
        <taxon>Calditrichaceae</taxon>
        <taxon>Caldithrix</taxon>
    </lineage>
</organism>
<keyword evidence="12 18" id="KW-0548">Nucleotidyltransferase</keyword>
<gene>
    <name evidence="20" type="ORF">ENK44_07855</name>
</gene>
<feature type="transmembrane region" description="Helical" evidence="19">
    <location>
        <begin position="142"/>
        <end position="163"/>
    </location>
</feature>
<dbReference type="PANTHER" id="PTHR46382">
    <property type="entry name" value="PHOSPHATIDATE CYTIDYLYLTRANSFERASE"/>
    <property type="match status" value="1"/>
</dbReference>
<evidence type="ECO:0000256" key="15">
    <source>
        <dbReference type="ARBA" id="ARBA00023136"/>
    </source>
</evidence>
<feature type="transmembrane region" description="Helical" evidence="19">
    <location>
        <begin position="28"/>
        <end position="45"/>
    </location>
</feature>
<evidence type="ECO:0000313" key="20">
    <source>
        <dbReference type="EMBL" id="HGY55597.1"/>
    </source>
</evidence>
<proteinExistence type="inferred from homology"/>
<evidence type="ECO:0000256" key="1">
    <source>
        <dbReference type="ARBA" id="ARBA00001698"/>
    </source>
</evidence>
<keyword evidence="9" id="KW-0444">Lipid biosynthesis</keyword>
<evidence type="ECO:0000256" key="6">
    <source>
        <dbReference type="ARBA" id="ARBA00012487"/>
    </source>
</evidence>
<dbReference type="GO" id="GO:0016024">
    <property type="term" value="P:CDP-diacylglycerol biosynthetic process"/>
    <property type="evidence" value="ECO:0007669"/>
    <property type="project" value="UniProtKB-UniPathway"/>
</dbReference>
<feature type="transmembrane region" description="Helical" evidence="19">
    <location>
        <begin position="57"/>
        <end position="75"/>
    </location>
</feature>
<dbReference type="UniPathway" id="UPA00557">
    <property type="reaction ID" value="UER00614"/>
</dbReference>
<dbReference type="EMBL" id="DRQG01000073">
    <property type="protein sequence ID" value="HGY55597.1"/>
    <property type="molecule type" value="Genomic_DNA"/>
</dbReference>
<dbReference type="AlphaFoldDB" id="A0A7V4UDI5"/>
<feature type="transmembrane region" description="Helical" evidence="19">
    <location>
        <begin position="184"/>
        <end position="203"/>
    </location>
</feature>
<comment type="pathway">
    <text evidence="4">Lipid metabolism.</text>
</comment>
<evidence type="ECO:0000256" key="9">
    <source>
        <dbReference type="ARBA" id="ARBA00022516"/>
    </source>
</evidence>
<evidence type="ECO:0000256" key="3">
    <source>
        <dbReference type="ARBA" id="ARBA00005119"/>
    </source>
</evidence>
<protein>
    <recommendedName>
        <fullName evidence="7 18">Phosphatidate cytidylyltransferase</fullName>
        <ecNumber evidence="6 18">2.7.7.41</ecNumber>
    </recommendedName>
</protein>
<sequence>MKELFIRVAVAVVGIPLLVLVILKGSWWFFAFIALVTLLGQWEMGQLLKAKSIQAQMWAVYVLGLGMLYATGFGLHLHMKLFWLAVFIILFTAEMFRNKGSALLNTAGTLLVLVYPAVFLAALLYLRFHIHEILPQGRSEDGGIYILLIFIAVWACDTFAYFFGVSFGKHRLFERVSPKKSIEGAAAGLGGALLVFFAARWLNALPLPAWQALAGGLIVGIGGQLGDLVESWFKRDAGIKDSSKILPGHGGILDRFDSLLFIAPLFLLLYLIIK</sequence>
<keyword evidence="15 19" id="KW-0472">Membrane</keyword>
<accession>A0A7V4UDI5</accession>
<keyword evidence="14" id="KW-0443">Lipid metabolism</keyword>
<keyword evidence="16" id="KW-0594">Phospholipid biosynthesis</keyword>
<comment type="caution">
    <text evidence="20">The sequence shown here is derived from an EMBL/GenBank/DDBJ whole genome shotgun (WGS) entry which is preliminary data.</text>
</comment>
<dbReference type="Pfam" id="PF01148">
    <property type="entry name" value="CTP_transf_1"/>
    <property type="match status" value="1"/>
</dbReference>
<name>A0A7V4UDI5_CALAY</name>
<evidence type="ECO:0000256" key="12">
    <source>
        <dbReference type="ARBA" id="ARBA00022695"/>
    </source>
</evidence>
<evidence type="ECO:0000256" key="4">
    <source>
        <dbReference type="ARBA" id="ARBA00005189"/>
    </source>
</evidence>
<keyword evidence="8" id="KW-1003">Cell membrane</keyword>